<sequence length="67" mass="7687">MLKLTKGKNSSCIVDIEKRHHTAEEYTFHVTTNYDNVWLLTSEEFTYFVAKTKGEPCCSLATSTPRN</sequence>
<reference evidence="1" key="1">
    <citation type="journal article" date="2023" name="Insect Mol. Biol.">
        <title>Genome sequencing provides insights into the evolution of gene families encoding plant cell wall-degrading enzymes in longhorned beetles.</title>
        <authorList>
            <person name="Shin N.R."/>
            <person name="Okamura Y."/>
            <person name="Kirsch R."/>
            <person name="Pauchet Y."/>
        </authorList>
    </citation>
    <scope>NUCLEOTIDE SEQUENCE</scope>
    <source>
        <strain evidence="1">MMC_N1</strain>
    </source>
</reference>
<evidence type="ECO:0000313" key="2">
    <source>
        <dbReference type="Proteomes" id="UP001162164"/>
    </source>
</evidence>
<proteinExistence type="predicted"/>
<evidence type="ECO:0000313" key="1">
    <source>
        <dbReference type="EMBL" id="KAJ8973093.1"/>
    </source>
</evidence>
<organism evidence="1 2">
    <name type="scientific">Molorchus minor</name>
    <dbReference type="NCBI Taxonomy" id="1323400"/>
    <lineage>
        <taxon>Eukaryota</taxon>
        <taxon>Metazoa</taxon>
        <taxon>Ecdysozoa</taxon>
        <taxon>Arthropoda</taxon>
        <taxon>Hexapoda</taxon>
        <taxon>Insecta</taxon>
        <taxon>Pterygota</taxon>
        <taxon>Neoptera</taxon>
        <taxon>Endopterygota</taxon>
        <taxon>Coleoptera</taxon>
        <taxon>Polyphaga</taxon>
        <taxon>Cucujiformia</taxon>
        <taxon>Chrysomeloidea</taxon>
        <taxon>Cerambycidae</taxon>
        <taxon>Lamiinae</taxon>
        <taxon>Monochamini</taxon>
        <taxon>Molorchus</taxon>
    </lineage>
</organism>
<dbReference type="EMBL" id="JAPWTJ010001242">
    <property type="protein sequence ID" value="KAJ8973093.1"/>
    <property type="molecule type" value="Genomic_DNA"/>
</dbReference>
<comment type="caution">
    <text evidence="1">The sequence shown here is derived from an EMBL/GenBank/DDBJ whole genome shotgun (WGS) entry which is preliminary data.</text>
</comment>
<protein>
    <submittedName>
        <fullName evidence="1">Uncharacterized protein</fullName>
    </submittedName>
</protein>
<keyword evidence="2" id="KW-1185">Reference proteome</keyword>
<dbReference type="Proteomes" id="UP001162164">
    <property type="component" value="Unassembled WGS sequence"/>
</dbReference>
<accession>A0ABQ9J537</accession>
<gene>
    <name evidence="1" type="ORF">NQ317_010786</name>
</gene>
<name>A0ABQ9J537_9CUCU</name>